<dbReference type="PANTHER" id="PTHR23078:SF3">
    <property type="entry name" value="VESICLE-FUSING ATPASE"/>
    <property type="match status" value="1"/>
</dbReference>
<evidence type="ECO:0000256" key="2">
    <source>
        <dbReference type="ARBA" id="ARBA00022741"/>
    </source>
</evidence>
<evidence type="ECO:0000313" key="7">
    <source>
        <dbReference type="Proteomes" id="UP001202328"/>
    </source>
</evidence>
<dbReference type="PANTHER" id="PTHR23078">
    <property type="entry name" value="VESICULAR-FUSION PROTEIN NSF"/>
    <property type="match status" value="1"/>
</dbReference>
<dbReference type="EC" id="3.6.4.6" evidence="4"/>
<evidence type="ECO:0000256" key="3">
    <source>
        <dbReference type="ARBA" id="ARBA00022840"/>
    </source>
</evidence>
<dbReference type="GO" id="GO:0016887">
    <property type="term" value="F:ATP hydrolysis activity"/>
    <property type="evidence" value="ECO:0007669"/>
    <property type="project" value="InterPro"/>
</dbReference>
<keyword evidence="4" id="KW-0479">Metal-binding</keyword>
<dbReference type="GO" id="GO:0046872">
    <property type="term" value="F:metal ion binding"/>
    <property type="evidence" value="ECO:0007669"/>
    <property type="project" value="UniProtKB-UniRule"/>
</dbReference>
<comment type="similarity">
    <text evidence="1 4">Belongs to the AAA ATPase family.</text>
</comment>
<gene>
    <name evidence="6" type="ORF">MKW98_031849</name>
</gene>
<evidence type="ECO:0000256" key="1">
    <source>
        <dbReference type="ARBA" id="ARBA00006914"/>
    </source>
</evidence>
<comment type="subcellular location">
    <subcellularLocation>
        <location evidence="4">Cytoplasm</location>
    </subcellularLocation>
</comment>
<feature type="domain" description="ATPase AAA-type core" evidence="5">
    <location>
        <begin position="2"/>
        <end position="94"/>
    </location>
</feature>
<evidence type="ECO:0000259" key="5">
    <source>
        <dbReference type="Pfam" id="PF00004"/>
    </source>
</evidence>
<sequence length="150" mass="16761">MARQIGQMLNGKDPKIVNGPEVLSKFVGETEKNIRDLFSDAENDQRTLGDQSELHVIIFDEIDAICVVKSVISYALNRQLTLEDLTKTLDEESIKVNMDDFLHALQEIIPALKACTVKVSQENCSGGMMLSRRALSKYLRKPVSMSMMVG</sequence>
<dbReference type="Pfam" id="PF00004">
    <property type="entry name" value="AAA"/>
    <property type="match status" value="1"/>
</dbReference>
<dbReference type="SUPFAM" id="SSF52540">
    <property type="entry name" value="P-loop containing nucleoside triphosphate hydrolases"/>
    <property type="match status" value="1"/>
</dbReference>
<dbReference type="GO" id="GO:0006891">
    <property type="term" value="P:intra-Golgi vesicle-mediated transport"/>
    <property type="evidence" value="ECO:0007669"/>
    <property type="project" value="TreeGrafter"/>
</dbReference>
<evidence type="ECO:0000313" key="6">
    <source>
        <dbReference type="EMBL" id="KAI3903195.1"/>
    </source>
</evidence>
<protein>
    <recommendedName>
        <fullName evidence="4">Vesicle-fusing ATPase</fullName>
        <ecNumber evidence="4">3.6.4.6</ecNumber>
    </recommendedName>
</protein>
<dbReference type="InterPro" id="IPR027417">
    <property type="entry name" value="P-loop_NTPase"/>
</dbReference>
<dbReference type="InterPro" id="IPR039812">
    <property type="entry name" value="Vesicle-fus_ATPase"/>
</dbReference>
<organism evidence="6 7">
    <name type="scientific">Papaver atlanticum</name>
    <dbReference type="NCBI Taxonomy" id="357466"/>
    <lineage>
        <taxon>Eukaryota</taxon>
        <taxon>Viridiplantae</taxon>
        <taxon>Streptophyta</taxon>
        <taxon>Embryophyta</taxon>
        <taxon>Tracheophyta</taxon>
        <taxon>Spermatophyta</taxon>
        <taxon>Magnoliopsida</taxon>
        <taxon>Ranunculales</taxon>
        <taxon>Papaveraceae</taxon>
        <taxon>Papaveroideae</taxon>
        <taxon>Papaver</taxon>
    </lineage>
</organism>
<keyword evidence="4" id="KW-0813">Transport</keyword>
<keyword evidence="3 4" id="KW-0067">ATP-binding</keyword>
<keyword evidence="4" id="KW-0378">Hydrolase</keyword>
<reference evidence="6" key="1">
    <citation type="submission" date="2022-04" db="EMBL/GenBank/DDBJ databases">
        <title>A functionally conserved STORR gene fusion in Papaver species that diverged 16.8 million years ago.</title>
        <authorList>
            <person name="Catania T."/>
        </authorList>
    </citation>
    <scope>NUCLEOTIDE SEQUENCE</scope>
    <source>
        <strain evidence="6">S-188037</strain>
    </source>
</reference>
<dbReference type="AlphaFoldDB" id="A0AAD4XC84"/>
<proteinExistence type="inferred from homology"/>
<dbReference type="GO" id="GO:0043001">
    <property type="term" value="P:Golgi to plasma membrane protein transport"/>
    <property type="evidence" value="ECO:0007669"/>
    <property type="project" value="TreeGrafter"/>
</dbReference>
<dbReference type="InterPro" id="IPR003959">
    <property type="entry name" value="ATPase_AAA_core"/>
</dbReference>
<comment type="caution">
    <text evidence="6">The sequence shown here is derived from an EMBL/GenBank/DDBJ whole genome shotgun (WGS) entry which is preliminary data.</text>
</comment>
<dbReference type="EMBL" id="JAJJMB010011222">
    <property type="protein sequence ID" value="KAI3903195.1"/>
    <property type="molecule type" value="Genomic_DNA"/>
</dbReference>
<keyword evidence="4" id="KW-0931">ER-Golgi transport</keyword>
<comment type="cofactor">
    <cofactor evidence="4">
        <name>Mg(2+)</name>
        <dbReference type="ChEBI" id="CHEBI:18420"/>
    </cofactor>
    <text evidence="4">Binds 1 Mg(2+) ion per subunit.</text>
</comment>
<dbReference type="GO" id="GO:0035494">
    <property type="term" value="P:SNARE complex disassembly"/>
    <property type="evidence" value="ECO:0007669"/>
    <property type="project" value="InterPro"/>
</dbReference>
<comment type="catalytic activity">
    <reaction evidence="4">
        <text>ATP + H2O = ADP + phosphate + H(+)</text>
        <dbReference type="Rhea" id="RHEA:13065"/>
        <dbReference type="ChEBI" id="CHEBI:15377"/>
        <dbReference type="ChEBI" id="CHEBI:15378"/>
        <dbReference type="ChEBI" id="CHEBI:30616"/>
        <dbReference type="ChEBI" id="CHEBI:43474"/>
        <dbReference type="ChEBI" id="CHEBI:456216"/>
        <dbReference type="EC" id="3.6.4.6"/>
    </reaction>
</comment>
<accession>A0AAD4XC84</accession>
<keyword evidence="4" id="KW-0963">Cytoplasm</keyword>
<keyword evidence="4" id="KW-0460">Magnesium</keyword>
<comment type="function">
    <text evidence="4">Required for vesicle-mediated transport. Catalyzes the fusion of transport vesicles within the Golgi cisternae. Is also required for transport from the endoplasmic reticulum to the Golgi stack. Seems to function as a fusion protein required for the delivery of cargo proteins to all compartments of the Golgi stack independent of vesicle origin.</text>
</comment>
<keyword evidence="7" id="KW-1185">Reference proteome</keyword>
<keyword evidence="4" id="KW-0653">Protein transport</keyword>
<evidence type="ECO:0000256" key="4">
    <source>
        <dbReference type="RuleBase" id="RU367045"/>
    </source>
</evidence>
<dbReference type="Proteomes" id="UP001202328">
    <property type="component" value="Unassembled WGS sequence"/>
</dbReference>
<dbReference type="Gene3D" id="3.40.50.300">
    <property type="entry name" value="P-loop containing nucleotide triphosphate hydrolases"/>
    <property type="match status" value="1"/>
</dbReference>
<dbReference type="GO" id="GO:0005524">
    <property type="term" value="F:ATP binding"/>
    <property type="evidence" value="ECO:0007669"/>
    <property type="project" value="UniProtKB-UniRule"/>
</dbReference>
<name>A0AAD4XC84_9MAGN</name>
<keyword evidence="2 4" id="KW-0547">Nucleotide-binding</keyword>
<dbReference type="GO" id="GO:0005795">
    <property type="term" value="C:Golgi stack"/>
    <property type="evidence" value="ECO:0007669"/>
    <property type="project" value="TreeGrafter"/>
</dbReference>